<accession>A0A397JWQ1</accession>
<evidence type="ECO:0000313" key="2">
    <source>
        <dbReference type="Proteomes" id="UP000266861"/>
    </source>
</evidence>
<protein>
    <submittedName>
        <fullName evidence="1">Uncharacterized protein</fullName>
    </submittedName>
</protein>
<dbReference type="OrthoDB" id="2325915at2759"/>
<name>A0A397JWQ1_9GLOM</name>
<dbReference type="EMBL" id="PQFF01000010">
    <property type="protein sequence ID" value="RHZ89704.1"/>
    <property type="molecule type" value="Genomic_DNA"/>
</dbReference>
<evidence type="ECO:0000313" key="1">
    <source>
        <dbReference type="EMBL" id="RHZ89704.1"/>
    </source>
</evidence>
<gene>
    <name evidence="1" type="ORF">Glove_12g48</name>
</gene>
<dbReference type="AlphaFoldDB" id="A0A397JWQ1"/>
<proteinExistence type="predicted"/>
<dbReference type="Proteomes" id="UP000266861">
    <property type="component" value="Unassembled WGS sequence"/>
</dbReference>
<keyword evidence="2" id="KW-1185">Reference proteome</keyword>
<reference evidence="1 2" key="1">
    <citation type="submission" date="2018-08" db="EMBL/GenBank/DDBJ databases">
        <title>Genome and evolution of the arbuscular mycorrhizal fungus Diversispora epigaea (formerly Glomus versiforme) and its bacterial endosymbionts.</title>
        <authorList>
            <person name="Sun X."/>
            <person name="Fei Z."/>
            <person name="Harrison M."/>
        </authorList>
    </citation>
    <scope>NUCLEOTIDE SEQUENCE [LARGE SCALE GENOMIC DNA]</scope>
    <source>
        <strain evidence="1 2">IT104</strain>
    </source>
</reference>
<organism evidence="1 2">
    <name type="scientific">Diversispora epigaea</name>
    <dbReference type="NCBI Taxonomy" id="1348612"/>
    <lineage>
        <taxon>Eukaryota</taxon>
        <taxon>Fungi</taxon>
        <taxon>Fungi incertae sedis</taxon>
        <taxon>Mucoromycota</taxon>
        <taxon>Glomeromycotina</taxon>
        <taxon>Glomeromycetes</taxon>
        <taxon>Diversisporales</taxon>
        <taxon>Diversisporaceae</taxon>
        <taxon>Diversispora</taxon>
    </lineage>
</organism>
<comment type="caution">
    <text evidence="1">The sequence shown here is derived from an EMBL/GenBank/DDBJ whole genome shotgun (WGS) entry which is preliminary data.</text>
</comment>
<sequence>MINRILPLEKNFQNVKKSLRERNLPIQIGWNLSMEKIDTFFERHDIRGYKFEIDPRGNVFIVEMEKAERGFVVKRLEKYFDVPNRGVADNPPIDVGGALAHYRPRGRGNQSAPDIAIYPGLTIIPKPPIPVPPSQRRLRFVRRVSPRTFRHREIPPVDKSGRPHARIMCEIAVSQKYQSDRGRGGWNPKCIRWMQQQYVRCVFGVKIYDPRATRNVAGQLHRCMIARLWTRQAAPIPGRHIAVAGHPGIYYEEWNFGTHDYYTGALTACTGPGLINYQINIPVQEVFWNPPIARGAPSIAGYVIAVPGVVTAPNFVIDLYQIQQVVLQNQDN</sequence>